<dbReference type="EMBL" id="JABFUD020000017">
    <property type="protein sequence ID" value="KAI5067270.1"/>
    <property type="molecule type" value="Genomic_DNA"/>
</dbReference>
<proteinExistence type="predicted"/>
<keyword evidence="2" id="KW-1185">Reference proteome</keyword>
<reference evidence="1" key="1">
    <citation type="submission" date="2021-01" db="EMBL/GenBank/DDBJ databases">
        <title>Adiantum capillus-veneris genome.</title>
        <authorList>
            <person name="Fang Y."/>
            <person name="Liao Q."/>
        </authorList>
    </citation>
    <scope>NUCLEOTIDE SEQUENCE</scope>
    <source>
        <strain evidence="1">H3</strain>
        <tissue evidence="1">Leaf</tissue>
    </source>
</reference>
<organism evidence="1 2">
    <name type="scientific">Adiantum capillus-veneris</name>
    <name type="common">Maidenhair fern</name>
    <dbReference type="NCBI Taxonomy" id="13818"/>
    <lineage>
        <taxon>Eukaryota</taxon>
        <taxon>Viridiplantae</taxon>
        <taxon>Streptophyta</taxon>
        <taxon>Embryophyta</taxon>
        <taxon>Tracheophyta</taxon>
        <taxon>Polypodiopsida</taxon>
        <taxon>Polypodiidae</taxon>
        <taxon>Polypodiales</taxon>
        <taxon>Pteridineae</taxon>
        <taxon>Pteridaceae</taxon>
        <taxon>Vittarioideae</taxon>
        <taxon>Adiantum</taxon>
    </lineage>
</organism>
<name>A0A9D4ZB61_ADICA</name>
<comment type="caution">
    <text evidence="1">The sequence shown here is derived from an EMBL/GenBank/DDBJ whole genome shotgun (WGS) entry which is preliminary data.</text>
</comment>
<protein>
    <submittedName>
        <fullName evidence="1">Uncharacterized protein</fullName>
    </submittedName>
</protein>
<dbReference type="Proteomes" id="UP000886520">
    <property type="component" value="Chromosome 17"/>
</dbReference>
<sequence length="106" mass="11723">MVEGTRTHHALLMSFSGAFGYTLRLSGFGYGGAPWRSSSQSLGFWNQLKETITHSILFNQPAPTCNMGLEVDDFVRAIVTLGRDHHDNCLSKKARGDARKMNHGRG</sequence>
<evidence type="ECO:0000313" key="2">
    <source>
        <dbReference type="Proteomes" id="UP000886520"/>
    </source>
</evidence>
<evidence type="ECO:0000313" key="1">
    <source>
        <dbReference type="EMBL" id="KAI5067270.1"/>
    </source>
</evidence>
<accession>A0A9D4ZB61</accession>
<gene>
    <name evidence="1" type="ORF">GOP47_0017798</name>
</gene>
<dbReference type="AlphaFoldDB" id="A0A9D4ZB61"/>